<feature type="domain" description="Polysaccharide biosynthesis protein CapD-like" evidence="2">
    <location>
        <begin position="7"/>
        <end position="285"/>
    </location>
</feature>
<dbReference type="Gene3D" id="3.40.50.720">
    <property type="entry name" value="NAD(P)-binding Rossmann-like Domain"/>
    <property type="match status" value="1"/>
</dbReference>
<dbReference type="InterPro" id="IPR003869">
    <property type="entry name" value="Polysac_CapD-like"/>
</dbReference>
<dbReference type="CDD" id="cd05237">
    <property type="entry name" value="UDP_invert_4-6DH_SDR_e"/>
    <property type="match status" value="1"/>
</dbReference>
<dbReference type="SUPFAM" id="SSF51735">
    <property type="entry name" value="NAD(P)-binding Rossmann-fold domains"/>
    <property type="match status" value="1"/>
</dbReference>
<comment type="caution">
    <text evidence="3">The sequence shown here is derived from an EMBL/GenBank/DDBJ whole genome shotgun (WGS) entry which is preliminary data.</text>
</comment>
<dbReference type="Pfam" id="PF02719">
    <property type="entry name" value="Polysacc_synt_2"/>
    <property type="match status" value="1"/>
</dbReference>
<comment type="similarity">
    <text evidence="1">Belongs to the polysaccharide synthase family.</text>
</comment>
<dbReference type="AlphaFoldDB" id="A0A6M0SXI3"/>
<dbReference type="PANTHER" id="PTHR43318:SF2">
    <property type="entry name" value="UDP-N-ACETYLGLUCOSAMINE 4,6-DEHYDRATASE (INVERTING)"/>
    <property type="match status" value="1"/>
</dbReference>
<evidence type="ECO:0000313" key="4">
    <source>
        <dbReference type="Proteomes" id="UP000473089"/>
    </source>
</evidence>
<evidence type="ECO:0000256" key="1">
    <source>
        <dbReference type="ARBA" id="ARBA00007430"/>
    </source>
</evidence>
<dbReference type="InterPro" id="IPR020025">
    <property type="entry name" value="PseB"/>
</dbReference>
<protein>
    <submittedName>
        <fullName evidence="3">UDP-N-acetylglucosamine 4,6-dehydratase (Inverting)</fullName>
        <ecNumber evidence="3">4.2.1.115</ecNumber>
    </submittedName>
</protein>
<name>A0A6M0SXI3_CLOBO</name>
<evidence type="ECO:0000259" key="2">
    <source>
        <dbReference type="Pfam" id="PF02719"/>
    </source>
</evidence>
<sequence>MLSNKVILITGGTGSFGKKFTEIILEEYNPQKIIIYSRDEFKQDLMKKEFLVKYPDKISKLRFFIGDVRDKDRLYRAFNGVDYVIHTAAMKQVPACEYNPFEAIKTNIHGAQNVIDAALDRGVKKVVALSTDKAVNPINLYGGTKLVSDKLFIAANAYSGFDGTIFSVVRYGNVAGSRGSVIPFFKSLIENGCNELPITDFRMTRFWITLEQGVELVLKALKESRGGETYISKIPSFKITDLAKAMLPDCKLKEVGIREGEKLHEVMVTKDDSRYTYEYPKHYIVYPHFNWWKKSKHYTNGGKHIEEGFEYDSGTNMEWLGVVELKNRLLTINLE</sequence>
<proteinExistence type="inferred from homology"/>
<dbReference type="Proteomes" id="UP000473089">
    <property type="component" value="Unassembled WGS sequence"/>
</dbReference>
<dbReference type="PANTHER" id="PTHR43318">
    <property type="entry name" value="UDP-N-ACETYLGLUCOSAMINE 4,6-DEHYDRATASE"/>
    <property type="match status" value="1"/>
</dbReference>
<dbReference type="GO" id="GO:0016829">
    <property type="term" value="F:lyase activity"/>
    <property type="evidence" value="ECO:0007669"/>
    <property type="project" value="UniProtKB-KW"/>
</dbReference>
<dbReference type="InterPro" id="IPR051203">
    <property type="entry name" value="Polysaccharide_Synthase-Rel"/>
</dbReference>
<dbReference type="EMBL" id="SGJP01000010">
    <property type="protein sequence ID" value="NFA59974.1"/>
    <property type="molecule type" value="Genomic_DNA"/>
</dbReference>
<accession>A0A6M0SXI3</accession>
<organism evidence="3 4">
    <name type="scientific">Clostridium botulinum</name>
    <dbReference type="NCBI Taxonomy" id="1491"/>
    <lineage>
        <taxon>Bacteria</taxon>
        <taxon>Bacillati</taxon>
        <taxon>Bacillota</taxon>
        <taxon>Clostridia</taxon>
        <taxon>Eubacteriales</taxon>
        <taxon>Clostridiaceae</taxon>
        <taxon>Clostridium</taxon>
    </lineage>
</organism>
<reference evidence="3 4" key="1">
    <citation type="submission" date="2019-02" db="EMBL/GenBank/DDBJ databases">
        <title>Genome sequencing of Clostridium botulinum clinical isolates.</title>
        <authorList>
            <person name="Brunt J."/>
            <person name="Van Vliet A.H.M."/>
            <person name="Stringer S.C."/>
            <person name="Grant K.A."/>
            <person name="Carter A.C."/>
            <person name="Peck M.W."/>
        </authorList>
    </citation>
    <scope>NUCLEOTIDE SEQUENCE [LARGE SCALE GENOMIC DNA]</scope>
    <source>
        <strain evidence="3 4">R1125/03</strain>
    </source>
</reference>
<dbReference type="NCBIfam" id="TIGR03589">
    <property type="entry name" value="PseB"/>
    <property type="match status" value="1"/>
</dbReference>
<dbReference type="InterPro" id="IPR036291">
    <property type="entry name" value="NAD(P)-bd_dom_sf"/>
</dbReference>
<dbReference type="EC" id="4.2.1.115" evidence="3"/>
<evidence type="ECO:0000313" key="3">
    <source>
        <dbReference type="EMBL" id="NFA59974.1"/>
    </source>
</evidence>
<keyword evidence="3" id="KW-0456">Lyase</keyword>
<gene>
    <name evidence="3" type="primary">pseB</name>
    <name evidence="3" type="ORF">EXM42_06085</name>
</gene>